<dbReference type="AlphaFoldDB" id="A0A4U2PQT9"/>
<accession>A0A4U2PQT9</accession>
<name>A0A4U2PQT9_9BACL</name>
<dbReference type="EMBL" id="PNXQ01000016">
    <property type="protein sequence ID" value="TKH41537.1"/>
    <property type="molecule type" value="Genomic_DNA"/>
</dbReference>
<evidence type="ECO:0000313" key="3">
    <source>
        <dbReference type="Proteomes" id="UP000308114"/>
    </source>
</evidence>
<gene>
    <name evidence="2" type="ORF">C1I60_19555</name>
</gene>
<proteinExistence type="predicted"/>
<dbReference type="Proteomes" id="UP000308114">
    <property type="component" value="Unassembled WGS sequence"/>
</dbReference>
<feature type="domain" description="DUF4158" evidence="1">
    <location>
        <begin position="4"/>
        <end position="47"/>
    </location>
</feature>
<dbReference type="Pfam" id="PF13700">
    <property type="entry name" value="DUF4158"/>
    <property type="match status" value="1"/>
</dbReference>
<protein>
    <recommendedName>
        <fullName evidence="1">DUF4158 domain-containing protein</fullName>
    </recommendedName>
</protein>
<evidence type="ECO:0000259" key="1">
    <source>
        <dbReference type="Pfam" id="PF13700"/>
    </source>
</evidence>
<comment type="caution">
    <text evidence="2">The sequence shown here is derived from an EMBL/GenBank/DDBJ whole genome shotgun (WGS) entry which is preliminary data.</text>
</comment>
<dbReference type="InterPro" id="IPR025296">
    <property type="entry name" value="DUF4158"/>
</dbReference>
<evidence type="ECO:0000313" key="2">
    <source>
        <dbReference type="EMBL" id="TKH41537.1"/>
    </source>
</evidence>
<reference evidence="2 3" key="1">
    <citation type="submission" date="2018-01" db="EMBL/GenBank/DDBJ databases">
        <title>Bacillales members from the olive rhizosphere are effective biological control agents against Verticillium dahliae.</title>
        <authorList>
            <person name="Gomez-Lama C."/>
            <person name="Legarda G."/>
            <person name="Ruano-Rosa D."/>
            <person name="Pizarro-Tobias P."/>
            <person name="Valverde-Corredor A."/>
            <person name="Niqui J.L."/>
            <person name="Trivino J.C."/>
            <person name="Roca A."/>
            <person name="Mercado-Blanco J."/>
        </authorList>
    </citation>
    <scope>NUCLEOTIDE SEQUENCE [LARGE SCALE GENOMIC DNA]</scope>
    <source>
        <strain evidence="2 3">PIC167</strain>
    </source>
</reference>
<organism evidence="2 3">
    <name type="scientific">Paenibacillus terrae</name>
    <dbReference type="NCBI Taxonomy" id="159743"/>
    <lineage>
        <taxon>Bacteria</taxon>
        <taxon>Bacillati</taxon>
        <taxon>Bacillota</taxon>
        <taxon>Bacilli</taxon>
        <taxon>Bacillales</taxon>
        <taxon>Paenibacillaceae</taxon>
        <taxon>Paenibacillus</taxon>
    </lineage>
</organism>
<sequence>MKLIENKTGETRIGFAVLLKFFQNEARFPTHKYEVPKAVISYIAKQILL</sequence>